<keyword evidence="4" id="KW-1185">Reference proteome</keyword>
<evidence type="ECO:0000313" key="4">
    <source>
        <dbReference type="Proteomes" id="UP000237271"/>
    </source>
</evidence>
<evidence type="ECO:0000256" key="1">
    <source>
        <dbReference type="SAM" id="Phobius"/>
    </source>
</evidence>
<name>A0A2P4Y6I6_9STRA</name>
<evidence type="ECO:0000256" key="2">
    <source>
        <dbReference type="SAM" id="SignalP"/>
    </source>
</evidence>
<feature type="chain" id="PRO_5015151021" description="Amino Acid/Auxin Permease (AAAP) Family" evidence="2">
    <location>
        <begin position="21"/>
        <end position="90"/>
    </location>
</feature>
<evidence type="ECO:0000313" key="3">
    <source>
        <dbReference type="EMBL" id="POM73423.1"/>
    </source>
</evidence>
<sequence>MVVVILCTLTLYVILGASEATNQTRHEVSMALGFFADFSSICFYCAPKEKLYIELKHKSAAFINLPMVVAGYMIWLTFGSLLGQLVHDLN</sequence>
<comment type="caution">
    <text evidence="3">The sequence shown here is derived from an EMBL/GenBank/DDBJ whole genome shotgun (WGS) entry which is preliminary data.</text>
</comment>
<keyword evidence="2" id="KW-0732">Signal</keyword>
<feature type="transmembrane region" description="Helical" evidence="1">
    <location>
        <begin position="30"/>
        <end position="47"/>
    </location>
</feature>
<feature type="signal peptide" evidence="2">
    <location>
        <begin position="1"/>
        <end position="20"/>
    </location>
</feature>
<accession>A0A2P4Y6I6</accession>
<organism evidence="3 4">
    <name type="scientific">Phytophthora palmivora</name>
    <dbReference type="NCBI Taxonomy" id="4796"/>
    <lineage>
        <taxon>Eukaryota</taxon>
        <taxon>Sar</taxon>
        <taxon>Stramenopiles</taxon>
        <taxon>Oomycota</taxon>
        <taxon>Peronosporomycetes</taxon>
        <taxon>Peronosporales</taxon>
        <taxon>Peronosporaceae</taxon>
        <taxon>Phytophthora</taxon>
    </lineage>
</organism>
<keyword evidence="1" id="KW-1133">Transmembrane helix</keyword>
<dbReference type="OrthoDB" id="409725at2759"/>
<feature type="transmembrane region" description="Helical" evidence="1">
    <location>
        <begin position="59"/>
        <end position="82"/>
    </location>
</feature>
<keyword evidence="1" id="KW-0472">Membrane</keyword>
<evidence type="ECO:0008006" key="5">
    <source>
        <dbReference type="Google" id="ProtNLM"/>
    </source>
</evidence>
<protein>
    <recommendedName>
        <fullName evidence="5">Amino Acid/Auxin Permease (AAAP) Family</fullName>
    </recommendedName>
</protein>
<dbReference type="EMBL" id="NCKW01005142">
    <property type="protein sequence ID" value="POM73423.1"/>
    <property type="molecule type" value="Genomic_DNA"/>
</dbReference>
<reference evidence="3 4" key="1">
    <citation type="journal article" date="2017" name="Genome Biol. Evol.">
        <title>Phytophthora megakarya and P. palmivora, closely related causal agents of cacao black pod rot, underwent increases in genome sizes and gene numbers by different mechanisms.</title>
        <authorList>
            <person name="Ali S.S."/>
            <person name="Shao J."/>
            <person name="Lary D.J."/>
            <person name="Kronmiller B."/>
            <person name="Shen D."/>
            <person name="Strem M.D."/>
            <person name="Amoako-Attah I."/>
            <person name="Akrofi A.Y."/>
            <person name="Begoude B.A."/>
            <person name="Ten Hoopen G.M."/>
            <person name="Coulibaly K."/>
            <person name="Kebe B.I."/>
            <person name="Melnick R.L."/>
            <person name="Guiltinan M.J."/>
            <person name="Tyler B.M."/>
            <person name="Meinhardt L.W."/>
            <person name="Bailey B.A."/>
        </authorList>
    </citation>
    <scope>NUCLEOTIDE SEQUENCE [LARGE SCALE GENOMIC DNA]</scope>
    <source>
        <strain evidence="4">sbr112.9</strain>
    </source>
</reference>
<dbReference type="AlphaFoldDB" id="A0A2P4Y6I6"/>
<keyword evidence="1" id="KW-0812">Transmembrane</keyword>
<dbReference type="Proteomes" id="UP000237271">
    <property type="component" value="Unassembled WGS sequence"/>
</dbReference>
<proteinExistence type="predicted"/>
<gene>
    <name evidence="3" type="ORF">PHPALM_9732</name>
</gene>